<dbReference type="Proteomes" id="UP001569414">
    <property type="component" value="Unassembled WGS sequence"/>
</dbReference>
<sequence>MTFQDALRELTDKASYMTAVGAGTFAGWLADNWLGFAGVLIAAAGLMVNWYYNHKRLKLQEQQQGGDDGR</sequence>
<accession>A0ABV4NQ71</accession>
<organism evidence="2 3">
    <name type="scientific">Microbulbifer echini</name>
    <dbReference type="NCBI Taxonomy" id="1529067"/>
    <lineage>
        <taxon>Bacteria</taxon>
        <taxon>Pseudomonadati</taxon>
        <taxon>Pseudomonadota</taxon>
        <taxon>Gammaproteobacteria</taxon>
        <taxon>Cellvibrionales</taxon>
        <taxon>Microbulbiferaceae</taxon>
        <taxon>Microbulbifer</taxon>
    </lineage>
</organism>
<comment type="caution">
    <text evidence="2">The sequence shown here is derived from an EMBL/GenBank/DDBJ whole genome shotgun (WGS) entry which is preliminary data.</text>
</comment>
<evidence type="ECO:0000313" key="2">
    <source>
        <dbReference type="EMBL" id="MFA0791679.1"/>
    </source>
</evidence>
<evidence type="ECO:0000313" key="3">
    <source>
        <dbReference type="Proteomes" id="UP001569414"/>
    </source>
</evidence>
<dbReference type="EMBL" id="JBGMEL010000013">
    <property type="protein sequence ID" value="MFA0791679.1"/>
    <property type="molecule type" value="Genomic_DNA"/>
</dbReference>
<dbReference type="Pfam" id="PF16082">
    <property type="entry name" value="Phage_holin_2_4"/>
    <property type="match status" value="1"/>
</dbReference>
<evidence type="ECO:0000256" key="1">
    <source>
        <dbReference type="SAM" id="Phobius"/>
    </source>
</evidence>
<keyword evidence="3" id="KW-1185">Reference proteome</keyword>
<dbReference type="InterPro" id="IPR032124">
    <property type="entry name" value="Phage_F116_holin"/>
</dbReference>
<proteinExistence type="predicted"/>
<keyword evidence="1" id="KW-0472">Membrane</keyword>
<protein>
    <submittedName>
        <fullName evidence="2">Holin</fullName>
    </submittedName>
</protein>
<reference evidence="2 3" key="1">
    <citation type="submission" date="2024-08" db="EMBL/GenBank/DDBJ databases">
        <authorList>
            <person name="Ishaq N."/>
        </authorList>
    </citation>
    <scope>NUCLEOTIDE SEQUENCE [LARGE SCALE GENOMIC DNA]</scope>
    <source>
        <strain evidence="2 3">JCM 30400</strain>
    </source>
</reference>
<keyword evidence="1" id="KW-0812">Transmembrane</keyword>
<gene>
    <name evidence="2" type="ORF">ACCI51_14075</name>
</gene>
<name>A0ABV4NQ71_9GAMM</name>
<feature type="transmembrane region" description="Helical" evidence="1">
    <location>
        <begin position="33"/>
        <end position="52"/>
    </location>
</feature>
<dbReference type="RefSeq" id="WP_371844178.1">
    <property type="nucleotide sequence ID" value="NZ_JBGMEL010000013.1"/>
</dbReference>
<keyword evidence="1" id="KW-1133">Transmembrane helix</keyword>